<accession>A0AAV5NU85</accession>
<dbReference type="Gene3D" id="1.50.10.10">
    <property type="match status" value="1"/>
</dbReference>
<dbReference type="EC" id="3.2.1.4" evidence="3"/>
<evidence type="ECO:0000256" key="2">
    <source>
        <dbReference type="ARBA" id="ARBA00009209"/>
    </source>
</evidence>
<keyword evidence="7" id="KW-0119">Carbohydrate metabolism</keyword>
<reference evidence="10" key="1">
    <citation type="journal article" date="2019" name="Int. J. Syst. Evol. Microbiol.">
        <title>The Global Catalogue of Microorganisms (GCM) 10K type strain sequencing project: providing services to taxonomists for standard genome sequencing and annotation.</title>
        <authorList>
            <consortium name="The Broad Institute Genomics Platform"/>
            <consortium name="The Broad Institute Genome Sequencing Center for Infectious Disease"/>
            <person name="Wu L."/>
            <person name="Ma J."/>
        </authorList>
    </citation>
    <scope>NUCLEOTIDE SEQUENCE [LARGE SCALE GENOMIC DNA]</scope>
    <source>
        <strain evidence="10">NBRC 15640</strain>
    </source>
</reference>
<feature type="chain" id="PRO_5043820343" description="cellulase" evidence="8">
    <location>
        <begin position="24"/>
        <end position="339"/>
    </location>
</feature>
<sequence length="339" mass="38432">MKKKTGFLVVAATSLVVSTNAMALAMCESDIGMWHTFKNSFVNQDGRVVDVGNQGISHSEGQGYGMLIAEYFGDKATFDRMWHWTKKNLQRKEDGLFSWKWQPKKPHIPDRNNASDGDVLIAWALQRAQKQWSGQGYGSSAKQIVNELQKSHIKTVNQQSVLLPGAYGFSFDDRTVVNPAYWVYPALQDFNQYSRQWSKLSNSGLSILNQNLYGREKLTSDWLEYKNGGWKPASGFESRFSYSSYRIPLYVIWGGQSHQLNTHYTSWLNQNTAWVNVRSGESASYPPPDGAIAIAQLVRLSRASRKKGQGIKVYPKGKDYYSDSLVLLSHIAYNERICQ</sequence>
<comment type="similarity">
    <text evidence="2">Belongs to the glycosyl hydrolase 8 (cellulase D) family.</text>
</comment>
<dbReference type="AlphaFoldDB" id="A0AAV5NU85"/>
<gene>
    <name evidence="9" type="ORF">GCM10007932_36470</name>
</gene>
<dbReference type="Pfam" id="PF01270">
    <property type="entry name" value="Glyco_hydro_8"/>
    <property type="match status" value="1"/>
</dbReference>
<dbReference type="RefSeq" id="WP_126609392.1">
    <property type="nucleotide sequence ID" value="NZ_AP025145.1"/>
</dbReference>
<evidence type="ECO:0000313" key="9">
    <source>
        <dbReference type="EMBL" id="GLQ74286.1"/>
    </source>
</evidence>
<evidence type="ECO:0000313" key="10">
    <source>
        <dbReference type="Proteomes" id="UP001156690"/>
    </source>
</evidence>
<dbReference type="InterPro" id="IPR002037">
    <property type="entry name" value="Glyco_hydro_8"/>
</dbReference>
<dbReference type="GO" id="GO:0030245">
    <property type="term" value="P:cellulose catabolic process"/>
    <property type="evidence" value="ECO:0007669"/>
    <property type="project" value="UniProtKB-KW"/>
</dbReference>
<comment type="catalytic activity">
    <reaction evidence="1">
        <text>Endohydrolysis of (1-&gt;4)-beta-D-glucosidic linkages in cellulose, lichenin and cereal beta-D-glucans.</text>
        <dbReference type="EC" id="3.2.1.4"/>
    </reaction>
</comment>
<dbReference type="EMBL" id="BSNX01000055">
    <property type="protein sequence ID" value="GLQ74286.1"/>
    <property type="molecule type" value="Genomic_DNA"/>
</dbReference>
<keyword evidence="10" id="KW-1185">Reference proteome</keyword>
<proteinExistence type="inferred from homology"/>
<dbReference type="InterPro" id="IPR008928">
    <property type="entry name" value="6-hairpin_glycosidase_sf"/>
</dbReference>
<keyword evidence="5" id="KW-0136">Cellulose degradation</keyword>
<evidence type="ECO:0000256" key="1">
    <source>
        <dbReference type="ARBA" id="ARBA00000966"/>
    </source>
</evidence>
<feature type="signal peptide" evidence="8">
    <location>
        <begin position="1"/>
        <end position="23"/>
    </location>
</feature>
<keyword evidence="8" id="KW-0732">Signal</keyword>
<dbReference type="Proteomes" id="UP001156690">
    <property type="component" value="Unassembled WGS sequence"/>
</dbReference>
<evidence type="ECO:0000256" key="6">
    <source>
        <dbReference type="ARBA" id="ARBA00023295"/>
    </source>
</evidence>
<keyword evidence="6" id="KW-0326">Glycosidase</keyword>
<dbReference type="GO" id="GO:0008810">
    <property type="term" value="F:cellulase activity"/>
    <property type="evidence" value="ECO:0007669"/>
    <property type="project" value="UniProtKB-EC"/>
</dbReference>
<dbReference type="SUPFAM" id="SSF48208">
    <property type="entry name" value="Six-hairpin glycosidases"/>
    <property type="match status" value="1"/>
</dbReference>
<organism evidence="9 10">
    <name type="scientific">Vibrio penaeicida</name>
    <dbReference type="NCBI Taxonomy" id="104609"/>
    <lineage>
        <taxon>Bacteria</taxon>
        <taxon>Pseudomonadati</taxon>
        <taxon>Pseudomonadota</taxon>
        <taxon>Gammaproteobacteria</taxon>
        <taxon>Vibrionales</taxon>
        <taxon>Vibrionaceae</taxon>
        <taxon>Vibrio</taxon>
    </lineage>
</organism>
<evidence type="ECO:0000256" key="7">
    <source>
        <dbReference type="ARBA" id="ARBA00023326"/>
    </source>
</evidence>
<dbReference type="InterPro" id="IPR012341">
    <property type="entry name" value="6hp_glycosidase-like_sf"/>
</dbReference>
<keyword evidence="4" id="KW-0378">Hydrolase</keyword>
<evidence type="ECO:0000256" key="4">
    <source>
        <dbReference type="ARBA" id="ARBA00022801"/>
    </source>
</evidence>
<evidence type="ECO:0000256" key="3">
    <source>
        <dbReference type="ARBA" id="ARBA00012601"/>
    </source>
</evidence>
<evidence type="ECO:0000256" key="8">
    <source>
        <dbReference type="SAM" id="SignalP"/>
    </source>
</evidence>
<keyword evidence="7" id="KW-0624">Polysaccharide degradation</keyword>
<protein>
    <recommendedName>
        <fullName evidence="3">cellulase</fullName>
        <ecNumber evidence="3">3.2.1.4</ecNumber>
    </recommendedName>
</protein>
<name>A0AAV5NU85_9VIBR</name>
<comment type="caution">
    <text evidence="9">The sequence shown here is derived from an EMBL/GenBank/DDBJ whole genome shotgun (WGS) entry which is preliminary data.</text>
</comment>
<evidence type="ECO:0000256" key="5">
    <source>
        <dbReference type="ARBA" id="ARBA00023001"/>
    </source>
</evidence>
<dbReference type="PRINTS" id="PR00735">
    <property type="entry name" value="GLHYDRLASE8"/>
</dbReference>